<organism evidence="4 5">
    <name type="scientific">Rhodotorula diobovata</name>
    <dbReference type="NCBI Taxonomy" id="5288"/>
    <lineage>
        <taxon>Eukaryota</taxon>
        <taxon>Fungi</taxon>
        <taxon>Dikarya</taxon>
        <taxon>Basidiomycota</taxon>
        <taxon>Pucciniomycotina</taxon>
        <taxon>Microbotryomycetes</taxon>
        <taxon>Sporidiobolales</taxon>
        <taxon>Sporidiobolaceae</taxon>
        <taxon>Rhodotorula</taxon>
    </lineage>
</organism>
<feature type="compositionally biased region" description="Basic and acidic residues" evidence="1">
    <location>
        <begin position="561"/>
        <end position="586"/>
    </location>
</feature>
<dbReference type="Proteomes" id="UP000311382">
    <property type="component" value="Unassembled WGS sequence"/>
</dbReference>
<dbReference type="OrthoDB" id="2527927at2759"/>
<feature type="domain" description="Zn(2)-C6 fungal-type" evidence="2">
    <location>
        <begin position="141"/>
        <end position="170"/>
    </location>
</feature>
<feature type="compositionally biased region" description="Low complexity" evidence="1">
    <location>
        <begin position="1"/>
        <end position="17"/>
    </location>
</feature>
<dbReference type="EMBL" id="SOZI01000287">
    <property type="protein sequence ID" value="TNY16961.1"/>
    <property type="molecule type" value="Genomic_DNA"/>
</dbReference>
<feature type="compositionally biased region" description="Polar residues" evidence="1">
    <location>
        <begin position="311"/>
        <end position="326"/>
    </location>
</feature>
<reference evidence="4 5" key="1">
    <citation type="submission" date="2019-03" db="EMBL/GenBank/DDBJ databases">
        <title>Rhodosporidium diobovatum UCD-FST 08-225 genome sequencing, assembly, and annotation.</title>
        <authorList>
            <person name="Fakankun I.U."/>
            <person name="Fristensky B."/>
            <person name="Levin D.B."/>
        </authorList>
    </citation>
    <scope>NUCLEOTIDE SEQUENCE [LARGE SCALE GENOMIC DNA]</scope>
    <source>
        <strain evidence="4 5">UCD-FST 08-225</strain>
    </source>
</reference>
<sequence length="645" mass="68013">MSSLTPPLSPSSGSTSPDNDSHMCPPPPPLDDDDGHGDDRSLGDGGDPRHLLSAPPSATRLADRFQTLARISTAAFDEAKEEERLRRGVAFTPRSHSHAHHPGARRDSSASTSPPSPPPPKPPQPSSRHFAPQRTSSNVRNCDGCRRRKTKCHRGRPCGNCTMRKRTCRYSEAGPDPLCVCFASLSPSPTAPALTLLSTFPSLHSAGNLLEKNMADMARLRQHVFMLARRLDLSEHELEELSRAADKLDEDECRRTMPRGLWFKNKRPLSEVLRGVNKAALSVRGQTARTSPRGASAPSPSQQHQQQQQQRASTAESPVSRPSYSPSDAPRQPSPGQQSYRPEHRQAPSAAHAPPPGAVAFSPYHHQHFISHGPSSSSSPVQVVHYVPYAVPPSALPSSSEAHPSGPFPSVVTPVAVAAQPPVAATLAPPVFPLPSWSTAGAFGAAIATAQRASPALLPPLAIPPSRSPHPSSSSAVTPLSSSAFSALRTASTAMTTPSSAAPSPYAIKALGVAGEMLPPPLPPHGGYRLPAPRRSPTLAAATGVGPTLAGFASISAGAGLDRRGDRREGDEGERASGGGDVERRGSVVTLPPLRLPSMGTSQHESELAGRWSGAPHPRDPGQRRLPGLNLAVSAERGTVGSREE</sequence>
<keyword evidence="5" id="KW-1185">Reference proteome</keyword>
<feature type="region of interest" description="Disordered" evidence="1">
    <location>
        <begin position="90"/>
        <end position="143"/>
    </location>
</feature>
<proteinExistence type="predicted"/>
<dbReference type="CDD" id="cd00067">
    <property type="entry name" value="GAL4"/>
    <property type="match status" value="1"/>
</dbReference>
<dbReference type="SUPFAM" id="SSF57701">
    <property type="entry name" value="Zn2/Cys6 DNA-binding domain"/>
    <property type="match status" value="1"/>
</dbReference>
<feature type="region of interest" description="Disordered" evidence="1">
    <location>
        <begin position="282"/>
        <end position="362"/>
    </location>
</feature>
<feature type="region of interest" description="Disordered" evidence="1">
    <location>
        <begin position="1"/>
        <end position="65"/>
    </location>
</feature>
<dbReference type="Pfam" id="PF00172">
    <property type="entry name" value="Zn_clus"/>
    <property type="match status" value="1"/>
</dbReference>
<dbReference type="PROSITE" id="PS50048">
    <property type="entry name" value="ZN2_CY6_FUNGAL_2"/>
    <property type="match status" value="1"/>
</dbReference>
<feature type="region of interest" description="Disordered" evidence="1">
    <location>
        <begin position="560"/>
        <end position="645"/>
    </location>
</feature>
<feature type="compositionally biased region" description="Basic and acidic residues" evidence="1">
    <location>
        <begin position="37"/>
        <end position="50"/>
    </location>
</feature>
<evidence type="ECO:0000256" key="1">
    <source>
        <dbReference type="SAM" id="MobiDB-lite"/>
    </source>
</evidence>
<evidence type="ECO:0000313" key="3">
    <source>
        <dbReference type="EMBL" id="TNY16961.1"/>
    </source>
</evidence>
<evidence type="ECO:0000259" key="2">
    <source>
        <dbReference type="PROSITE" id="PS50048"/>
    </source>
</evidence>
<dbReference type="EMBL" id="SOZI01000114">
    <property type="protein sequence ID" value="TNY18970.1"/>
    <property type="molecule type" value="Genomic_DNA"/>
</dbReference>
<comment type="caution">
    <text evidence="4">The sequence shown here is derived from an EMBL/GenBank/DDBJ whole genome shotgun (WGS) entry which is preliminary data.</text>
</comment>
<dbReference type="AlphaFoldDB" id="A0A5C5FQA6"/>
<name>A0A5C5FQA6_9BASI</name>
<accession>A0A5C5FQA6</accession>
<dbReference type="GO" id="GO:0000981">
    <property type="term" value="F:DNA-binding transcription factor activity, RNA polymerase II-specific"/>
    <property type="evidence" value="ECO:0007669"/>
    <property type="project" value="InterPro"/>
</dbReference>
<dbReference type="InterPro" id="IPR036864">
    <property type="entry name" value="Zn2-C6_fun-type_DNA-bd_sf"/>
</dbReference>
<gene>
    <name evidence="4" type="ORF">DMC30DRAFT_409394</name>
    <name evidence="3" type="ORF">DMC30DRAFT_433556</name>
</gene>
<feature type="compositionally biased region" description="Pro residues" evidence="1">
    <location>
        <begin position="114"/>
        <end position="125"/>
    </location>
</feature>
<dbReference type="Gene3D" id="4.10.240.10">
    <property type="entry name" value="Zn(2)-C6 fungal-type DNA-binding domain"/>
    <property type="match status" value="1"/>
</dbReference>
<evidence type="ECO:0000313" key="5">
    <source>
        <dbReference type="Proteomes" id="UP000311382"/>
    </source>
</evidence>
<protein>
    <recommendedName>
        <fullName evidence="2">Zn(2)-C6 fungal-type domain-containing protein</fullName>
    </recommendedName>
</protein>
<dbReference type="InterPro" id="IPR001138">
    <property type="entry name" value="Zn2Cys6_DnaBD"/>
</dbReference>
<dbReference type="GO" id="GO:0008270">
    <property type="term" value="F:zinc ion binding"/>
    <property type="evidence" value="ECO:0007669"/>
    <property type="project" value="InterPro"/>
</dbReference>
<evidence type="ECO:0000313" key="4">
    <source>
        <dbReference type="EMBL" id="TNY18970.1"/>
    </source>
</evidence>